<name>B7KIS0_GLOC7</name>
<protein>
    <submittedName>
        <fullName evidence="1">Tetratricopeptide domain protein</fullName>
    </submittedName>
</protein>
<dbReference type="EMBL" id="CP001291">
    <property type="protein sequence ID" value="ACK70756.1"/>
    <property type="molecule type" value="Genomic_DNA"/>
</dbReference>
<dbReference type="STRING" id="65393.PCC7424_2335"/>
<dbReference type="SMART" id="SM00028">
    <property type="entry name" value="TPR"/>
    <property type="match status" value="3"/>
</dbReference>
<gene>
    <name evidence="1" type="ordered locus">PCC7424_2335</name>
</gene>
<accession>B7KIS0</accession>
<dbReference type="RefSeq" id="WP_015954360.1">
    <property type="nucleotide sequence ID" value="NC_011729.1"/>
</dbReference>
<sequence>MIKYRKMPILAFLMSLLITFFIPPSHHLINLNAAQADSAQAPLFDNLGNYHHPISTDSSLAQRYFDQGLTLAYGFNHAESARSFQQATQLDPNCAMCYWGIALVQGPNINAPMADESVSQAWDALKKAIALSNQAPDPEKAYIQALAKRYTSDPLKDRSALDLDYANAMREVAQKYPDDLDAATLFADALMTTMPWNYWQENGEPKPETVELLATLESVLKRNPNHAGANHLYIHAVEKEHPELAIPAADRLQNLVPASGHLVHMPSHIYIRVGRYHDSVVANQEAIKADQDYLQYPHPESIYTAAYMPHNQHFLWFGALMTGQSKIAMEAAQNTAKVDPQQMRQPDFAGVLQHYSVIPLYTLIRFSQWDDILATPAPDRDLLYPTGVWHYSQGMAFAAKGNLKQANQQLQYLEAIAKDPALETLKIWAFNSTGDILKIASNVLAGEIAATQGNHDQAIAYLETAVNLENKLVYTEPPDWYSPTRYLLAVQLLAANRPQEAEEAFRADLKIYPENGWSLYGLQESLRAQGKTQEAQTINKRFQEAWKYADINLTAFNLDFRNS</sequence>
<organism evidence="1 2">
    <name type="scientific">Gloeothece citriformis (strain PCC 7424)</name>
    <name type="common">Cyanothece sp. (strain PCC 7424)</name>
    <dbReference type="NCBI Taxonomy" id="65393"/>
    <lineage>
        <taxon>Bacteria</taxon>
        <taxon>Bacillati</taxon>
        <taxon>Cyanobacteriota</taxon>
        <taxon>Cyanophyceae</taxon>
        <taxon>Oscillatoriophycideae</taxon>
        <taxon>Chroococcales</taxon>
        <taxon>Aphanothecaceae</taxon>
        <taxon>Gloeothece</taxon>
        <taxon>Gloeothece citriformis</taxon>
    </lineage>
</organism>
<evidence type="ECO:0000313" key="2">
    <source>
        <dbReference type="Proteomes" id="UP000002384"/>
    </source>
</evidence>
<dbReference type="Proteomes" id="UP000002384">
    <property type="component" value="Chromosome"/>
</dbReference>
<dbReference type="Pfam" id="PF13181">
    <property type="entry name" value="TPR_8"/>
    <property type="match status" value="1"/>
</dbReference>
<dbReference type="KEGG" id="cyc:PCC7424_2335"/>
<dbReference type="Gene3D" id="1.25.40.10">
    <property type="entry name" value="Tetratricopeptide repeat domain"/>
    <property type="match status" value="2"/>
</dbReference>
<dbReference type="HOGENOM" id="CLU_011527_1_0_3"/>
<evidence type="ECO:0000313" key="1">
    <source>
        <dbReference type="EMBL" id="ACK70756.1"/>
    </source>
</evidence>
<dbReference type="PANTHER" id="PTHR45588:SF1">
    <property type="entry name" value="WW DOMAIN-CONTAINING PROTEIN"/>
    <property type="match status" value="1"/>
</dbReference>
<reference evidence="2" key="1">
    <citation type="journal article" date="2011" name="MBio">
        <title>Novel metabolic attributes of the genus Cyanothece, comprising a group of unicellular nitrogen-fixing Cyanobacteria.</title>
        <authorList>
            <person name="Bandyopadhyay A."/>
            <person name="Elvitigala T."/>
            <person name="Welsh E."/>
            <person name="Stockel J."/>
            <person name="Liberton M."/>
            <person name="Min H."/>
            <person name="Sherman L.A."/>
            <person name="Pakrasi H.B."/>
        </authorList>
    </citation>
    <scope>NUCLEOTIDE SEQUENCE [LARGE SCALE GENOMIC DNA]</scope>
    <source>
        <strain evidence="2">PCC 7424</strain>
    </source>
</reference>
<dbReference type="SUPFAM" id="SSF48452">
    <property type="entry name" value="TPR-like"/>
    <property type="match status" value="2"/>
</dbReference>
<dbReference type="PANTHER" id="PTHR45588">
    <property type="entry name" value="TPR DOMAIN-CONTAINING PROTEIN"/>
    <property type="match status" value="1"/>
</dbReference>
<dbReference type="InterPro" id="IPR019734">
    <property type="entry name" value="TPR_rpt"/>
</dbReference>
<dbReference type="AlphaFoldDB" id="B7KIS0"/>
<dbReference type="eggNOG" id="COG0457">
    <property type="taxonomic scope" value="Bacteria"/>
</dbReference>
<keyword evidence="2" id="KW-1185">Reference proteome</keyword>
<proteinExistence type="predicted"/>
<dbReference type="InterPro" id="IPR011990">
    <property type="entry name" value="TPR-like_helical_dom_sf"/>
</dbReference>